<dbReference type="InterPro" id="IPR036388">
    <property type="entry name" value="WH-like_DNA-bd_sf"/>
</dbReference>
<keyword evidence="5" id="KW-0234">DNA repair</keyword>
<dbReference type="EMBL" id="CP000968">
    <property type="protein sequence ID" value="ACB08027.1"/>
    <property type="molecule type" value="Genomic_DNA"/>
</dbReference>
<dbReference type="GO" id="GO:0003908">
    <property type="term" value="F:methylated-DNA-[protein]-cysteine S-methyltransferase activity"/>
    <property type="evidence" value="ECO:0007669"/>
    <property type="project" value="UniProtKB-EC"/>
</dbReference>
<dbReference type="PROSITE" id="PS00374">
    <property type="entry name" value="MGMT"/>
    <property type="match status" value="1"/>
</dbReference>
<evidence type="ECO:0000256" key="6">
    <source>
        <dbReference type="ARBA" id="ARBA00049348"/>
    </source>
</evidence>
<dbReference type="InParanoid" id="B1L6E8"/>
<keyword evidence="2 8" id="KW-0489">Methyltransferase</keyword>
<dbReference type="GO" id="GO:0006281">
    <property type="term" value="P:DNA repair"/>
    <property type="evidence" value="ECO:0007669"/>
    <property type="project" value="UniProtKB-KW"/>
</dbReference>
<proteinExistence type="predicted"/>
<dbReference type="CDD" id="cd06445">
    <property type="entry name" value="ATase"/>
    <property type="match status" value="1"/>
</dbReference>
<dbReference type="Pfam" id="PF01035">
    <property type="entry name" value="DNA_binding_1"/>
    <property type="match status" value="1"/>
</dbReference>
<dbReference type="KEGG" id="kcr:Kcr_1281"/>
<protein>
    <submittedName>
        <fullName evidence="8">Methylated-DNA--protein-cysteine methyltransferase</fullName>
    </submittedName>
</protein>
<dbReference type="HOGENOM" id="CLU_1357899_0_0_2"/>
<keyword evidence="9" id="KW-1185">Reference proteome</keyword>
<dbReference type="Gene3D" id="1.10.10.10">
    <property type="entry name" value="Winged helix-like DNA-binding domain superfamily/Winged helix DNA-binding domain"/>
    <property type="match status" value="1"/>
</dbReference>
<dbReference type="PhylomeDB" id="B1L6E8"/>
<dbReference type="EnsemblBacteria" id="ACB08027">
    <property type="protein sequence ID" value="ACB08027"/>
    <property type="gene ID" value="Kcr_1281"/>
</dbReference>
<sequence length="201" mass="22319">MRVKYEIFSIGGSFIGIAEAEGTIYCNTIPLRGEKEAENDLIKNCRSAWPNLTLEKGSVNCGELPVKIYKIFSGENEDTSNIMLANHENIKFQEALEAISLIPRGTFTTYGELARLIATSPRAVGLYASKNPFPLIVPCHRVVRGDMRVGGYGYGEELKALLLIREGIEVDLSRMRVNPNKLIRASDLRRMREVSGHASST</sequence>
<keyword evidence="4" id="KW-0227">DNA damage</keyword>
<gene>
    <name evidence="8" type="ordered locus">Kcr_1281</name>
</gene>
<dbReference type="GO" id="GO:0032259">
    <property type="term" value="P:methylation"/>
    <property type="evidence" value="ECO:0007669"/>
    <property type="project" value="UniProtKB-KW"/>
</dbReference>
<evidence type="ECO:0000259" key="7">
    <source>
        <dbReference type="Pfam" id="PF01035"/>
    </source>
</evidence>
<dbReference type="STRING" id="374847.Kcr_1281"/>
<feature type="domain" description="Methylated-DNA-[protein]-cysteine S-methyltransferase DNA binding" evidence="7">
    <location>
        <begin position="93"/>
        <end position="168"/>
    </location>
</feature>
<dbReference type="NCBIfam" id="TIGR00589">
    <property type="entry name" value="ogt"/>
    <property type="match status" value="1"/>
</dbReference>
<evidence type="ECO:0000313" key="8">
    <source>
        <dbReference type="EMBL" id="ACB08027.1"/>
    </source>
</evidence>
<dbReference type="GeneID" id="82439091"/>
<dbReference type="PANTHER" id="PTHR10815">
    <property type="entry name" value="METHYLATED-DNA--PROTEIN-CYSTEINE METHYLTRANSFERASE"/>
    <property type="match status" value="1"/>
</dbReference>
<dbReference type="SUPFAM" id="SSF46767">
    <property type="entry name" value="Methylated DNA-protein cysteine methyltransferase, C-terminal domain"/>
    <property type="match status" value="1"/>
</dbReference>
<evidence type="ECO:0000313" key="9">
    <source>
        <dbReference type="Proteomes" id="UP000001686"/>
    </source>
</evidence>
<evidence type="ECO:0000256" key="3">
    <source>
        <dbReference type="ARBA" id="ARBA00022679"/>
    </source>
</evidence>
<evidence type="ECO:0000256" key="1">
    <source>
        <dbReference type="ARBA" id="ARBA00001286"/>
    </source>
</evidence>
<name>B1L6E8_KORCO</name>
<evidence type="ECO:0000256" key="5">
    <source>
        <dbReference type="ARBA" id="ARBA00023204"/>
    </source>
</evidence>
<reference evidence="8 9" key="1">
    <citation type="journal article" date="2008" name="Proc. Natl. Acad. Sci. U.S.A.">
        <title>A korarchaeal genome reveals new insights into the evolution of the Archaea.</title>
        <authorList>
            <person name="Elkins J.G."/>
            <person name="Podar M."/>
            <person name="Graham D.E."/>
            <person name="Makarova K.S."/>
            <person name="Wolf Y."/>
            <person name="Randau L."/>
            <person name="Hedlund B.P."/>
            <person name="Brochier-Armanet C."/>
            <person name="Kunin V."/>
            <person name="Anderson I."/>
            <person name="Lapidus A."/>
            <person name="Goltsman E."/>
            <person name="Barry K."/>
            <person name="Koonin E.V."/>
            <person name="Hugenholtz P."/>
            <person name="Kyrpides N."/>
            <person name="Wanner G."/>
            <person name="Richardson P."/>
            <person name="Keller M."/>
            <person name="Stetter K.O."/>
        </authorList>
    </citation>
    <scope>NUCLEOTIDE SEQUENCE [LARGE SCALE GENOMIC DNA]</scope>
    <source>
        <strain evidence="9">OPF8</strain>
    </source>
</reference>
<dbReference type="RefSeq" id="WP_012309924.1">
    <property type="nucleotide sequence ID" value="NC_010482.1"/>
</dbReference>
<dbReference type="Proteomes" id="UP000001686">
    <property type="component" value="Chromosome"/>
</dbReference>
<comment type="catalytic activity">
    <reaction evidence="6">
        <text>a 6-O-methyl-2'-deoxyguanosine in DNA + L-cysteinyl-[protein] = S-methyl-L-cysteinyl-[protein] + a 2'-deoxyguanosine in DNA</text>
        <dbReference type="Rhea" id="RHEA:24000"/>
        <dbReference type="Rhea" id="RHEA-COMP:10131"/>
        <dbReference type="Rhea" id="RHEA-COMP:10132"/>
        <dbReference type="Rhea" id="RHEA-COMP:11367"/>
        <dbReference type="Rhea" id="RHEA-COMP:11368"/>
        <dbReference type="ChEBI" id="CHEBI:29950"/>
        <dbReference type="ChEBI" id="CHEBI:82612"/>
        <dbReference type="ChEBI" id="CHEBI:85445"/>
        <dbReference type="ChEBI" id="CHEBI:85448"/>
        <dbReference type="EC" id="2.1.1.63"/>
    </reaction>
</comment>
<dbReference type="InterPro" id="IPR036217">
    <property type="entry name" value="MethylDNA_cys_MeTrfase_DNAb"/>
</dbReference>
<dbReference type="InterPro" id="IPR014048">
    <property type="entry name" value="MethylDNA_cys_MeTrfase_DNA-bd"/>
</dbReference>
<organism evidence="8 9">
    <name type="scientific">Korarchaeum cryptofilum (strain OPF8)</name>
    <dbReference type="NCBI Taxonomy" id="374847"/>
    <lineage>
        <taxon>Archaea</taxon>
        <taxon>Thermoproteota</taxon>
        <taxon>Candidatus Korarchaeia</taxon>
        <taxon>Candidatus Korarchaeales</taxon>
        <taxon>Candidatus Korarchaeaceae</taxon>
        <taxon>Candidatus Korarchaeum</taxon>
    </lineage>
</organism>
<dbReference type="eggNOG" id="arCOG02724">
    <property type="taxonomic scope" value="Archaea"/>
</dbReference>
<keyword evidence="3" id="KW-0808">Transferase</keyword>
<accession>B1L6E8</accession>
<dbReference type="PANTHER" id="PTHR10815:SF13">
    <property type="entry name" value="METHYLATED-DNA--PROTEIN-CYSTEINE METHYLTRANSFERASE"/>
    <property type="match status" value="1"/>
</dbReference>
<evidence type="ECO:0000256" key="2">
    <source>
        <dbReference type="ARBA" id="ARBA00022603"/>
    </source>
</evidence>
<evidence type="ECO:0000256" key="4">
    <source>
        <dbReference type="ARBA" id="ARBA00022763"/>
    </source>
</evidence>
<dbReference type="AlphaFoldDB" id="B1L6E8"/>
<dbReference type="InterPro" id="IPR001497">
    <property type="entry name" value="MethylDNA_cys_MeTrfase_AS"/>
</dbReference>
<comment type="catalytic activity">
    <reaction evidence="1">
        <text>a 4-O-methyl-thymidine in DNA + L-cysteinyl-[protein] = a thymidine in DNA + S-methyl-L-cysteinyl-[protein]</text>
        <dbReference type="Rhea" id="RHEA:53428"/>
        <dbReference type="Rhea" id="RHEA-COMP:10131"/>
        <dbReference type="Rhea" id="RHEA-COMP:10132"/>
        <dbReference type="Rhea" id="RHEA-COMP:13555"/>
        <dbReference type="Rhea" id="RHEA-COMP:13556"/>
        <dbReference type="ChEBI" id="CHEBI:29950"/>
        <dbReference type="ChEBI" id="CHEBI:82612"/>
        <dbReference type="ChEBI" id="CHEBI:137386"/>
        <dbReference type="ChEBI" id="CHEBI:137387"/>
        <dbReference type="EC" id="2.1.1.63"/>
    </reaction>
</comment>